<organism evidence="1">
    <name type="scientific">Enterococcus avium</name>
    <name type="common">Streptococcus avium</name>
    <dbReference type="NCBI Taxonomy" id="33945"/>
    <lineage>
        <taxon>Bacteria</taxon>
        <taxon>Bacillati</taxon>
        <taxon>Bacillota</taxon>
        <taxon>Bacilli</taxon>
        <taxon>Lactobacillales</taxon>
        <taxon>Enterococcaceae</taxon>
        <taxon>Enterococcus</taxon>
    </lineage>
</organism>
<gene>
    <name evidence="1" type="ORF">pEA19081_p34</name>
</gene>
<keyword evidence="1" id="KW-0614">Plasmid</keyword>
<protein>
    <submittedName>
        <fullName evidence="1">Uncharacterized protein</fullName>
    </submittedName>
</protein>
<evidence type="ECO:0000313" key="1">
    <source>
        <dbReference type="EMBL" id="APB62530.1"/>
    </source>
</evidence>
<name>A0A286KC87_ENTAV</name>
<proteinExistence type="predicted"/>
<sequence length="51" mass="6178">MKNYASRKFIHLKPIKELSMNGNEYLLQIIICKRYSYRWDSDEEYAGFSIN</sequence>
<accession>A0A286KC87</accession>
<dbReference type="EMBL" id="KX976485">
    <property type="protein sequence ID" value="APB62530.1"/>
    <property type="molecule type" value="Genomic_DNA"/>
</dbReference>
<geneLocation type="plasmid" evidence="1">
    <name>pEA19081</name>
</geneLocation>
<reference evidence="1" key="1">
    <citation type="journal article" date="2017" name="Front. Microbiol.">
        <title>Identification of Novel Conjugative Plasmids with Multiple Copies of fosB that Confer High-Level Fosfomycin Resistance to Vancomycin-Resistant Enterococci.</title>
        <authorList>
            <person name="Sun L."/>
            <person name="Zhang P."/>
            <person name="Qu T."/>
            <person name="Chen Y."/>
            <person name="Hua X."/>
            <person name="Shi K."/>
            <person name="Yu Y."/>
        </authorList>
    </citation>
    <scope>NUCLEOTIDE SEQUENCE</scope>
    <source>
        <strain evidence="1">19081</strain>
        <plasmid evidence="1">pEA19081</plasmid>
    </source>
</reference>
<dbReference type="AlphaFoldDB" id="A0A286KC87"/>